<dbReference type="HOGENOM" id="CLU_018980_1_0_1"/>
<keyword evidence="4" id="KW-1185">Reference proteome</keyword>
<feature type="transmembrane region" description="Helical" evidence="2">
    <location>
        <begin position="85"/>
        <end position="103"/>
    </location>
</feature>
<dbReference type="STRING" id="253628.A0A0D2A686"/>
<feature type="region of interest" description="Disordered" evidence="1">
    <location>
        <begin position="424"/>
        <end position="540"/>
    </location>
</feature>
<dbReference type="AlphaFoldDB" id="A0A0D2A686"/>
<organism evidence="3 4">
    <name type="scientific">Verruconis gallopava</name>
    <dbReference type="NCBI Taxonomy" id="253628"/>
    <lineage>
        <taxon>Eukaryota</taxon>
        <taxon>Fungi</taxon>
        <taxon>Dikarya</taxon>
        <taxon>Ascomycota</taxon>
        <taxon>Pezizomycotina</taxon>
        <taxon>Dothideomycetes</taxon>
        <taxon>Pleosporomycetidae</taxon>
        <taxon>Venturiales</taxon>
        <taxon>Sympoventuriaceae</taxon>
        <taxon>Verruconis</taxon>
    </lineage>
</organism>
<feature type="transmembrane region" description="Helical" evidence="2">
    <location>
        <begin position="142"/>
        <end position="161"/>
    </location>
</feature>
<sequence length="683" mass="75021">MGGRQPYMYQPVTHAPFNPKAYSQSLANPSPPRPKPDGPLIQFNRHPDSYNNLPYGKHVNAKLMSPGSKKRILVARKIQLGWRTLQWFAALAVLACVVIIKGAPDTQGWILRLPPALDLAVSTYAVWHLCRAPTHHPPASAASYHAFSLVMDIGLIPFYAFTSILLKNQFETPADTEGRWRTMLNTTQATNTVFQVTWLTAIVAAGLHAVSLFISAYLIVMFRKIANLPPDMNPLEDNLTSRSKSKHKYKNSDLSALMGEEKRFSDITARKSNTSLSDEDNLTLRMSQTSEKLTGVDKHRSSGVSFFASRNGQANTYSPHNPETAAANQLWYIPDPNIYKEPGVVYQQTGSARHSRADSDSEYGHSRTYSPMPNAPRIAKRHSAAPASPIAIYDENHQAEEPNWEILDHDEEGNISDDFDPYRQAQSRTVGKSTGGVVTRGSSRYQQVAQSDSETGNLAHLDPSRALRMNPPTPDPVLHVEQQPTSPLARLSRGYHDDKENTGAECDERTHTITSQSSFHYSESEPTTSQVGQQEQAPPKSRFYTDLAAAMRGVRHHNPSIKVPKSVAGSVHTHLSSSTATSGSKAVPATLGDRRIKPSGTVIRKPLKSYDDGQQTGYTVAKSSPSRVVSRSGVDVDVMEFAANGDLGLGSVGKTRREVSGKVAEEGRGGGLWRRISGRVPSR</sequence>
<keyword evidence="2" id="KW-0812">Transmembrane</keyword>
<feature type="transmembrane region" description="Helical" evidence="2">
    <location>
        <begin position="198"/>
        <end position="220"/>
    </location>
</feature>
<feature type="compositionally biased region" description="Basic and acidic residues" evidence="1">
    <location>
        <begin position="494"/>
        <end position="511"/>
    </location>
</feature>
<feature type="compositionally biased region" description="Basic and acidic residues" evidence="1">
    <location>
        <begin position="355"/>
        <end position="365"/>
    </location>
</feature>
<name>A0A0D2A686_9PEZI</name>
<accession>A0A0D2A686</accession>
<dbReference type="VEuPathDB" id="FungiDB:PV09_06413"/>
<feature type="compositionally biased region" description="Polar residues" evidence="1">
    <location>
        <begin position="440"/>
        <end position="456"/>
    </location>
</feature>
<evidence type="ECO:0000256" key="2">
    <source>
        <dbReference type="SAM" id="Phobius"/>
    </source>
</evidence>
<dbReference type="GeneID" id="27314386"/>
<gene>
    <name evidence="3" type="ORF">PV09_06413</name>
</gene>
<reference evidence="3 4" key="1">
    <citation type="submission" date="2015-01" db="EMBL/GenBank/DDBJ databases">
        <title>The Genome Sequence of Ochroconis gallopava CBS43764.</title>
        <authorList>
            <consortium name="The Broad Institute Genomics Platform"/>
            <person name="Cuomo C."/>
            <person name="de Hoog S."/>
            <person name="Gorbushina A."/>
            <person name="Stielow B."/>
            <person name="Teixiera M."/>
            <person name="Abouelleil A."/>
            <person name="Chapman S.B."/>
            <person name="Priest M."/>
            <person name="Young S.K."/>
            <person name="Wortman J."/>
            <person name="Nusbaum C."/>
            <person name="Birren B."/>
        </authorList>
    </citation>
    <scope>NUCLEOTIDE SEQUENCE [LARGE SCALE GENOMIC DNA]</scope>
    <source>
        <strain evidence="3 4">CBS 43764</strain>
    </source>
</reference>
<evidence type="ECO:0000313" key="4">
    <source>
        <dbReference type="Proteomes" id="UP000053259"/>
    </source>
</evidence>
<feature type="region of interest" description="Disordered" evidence="1">
    <location>
        <begin position="1"/>
        <end position="39"/>
    </location>
</feature>
<evidence type="ECO:0000313" key="3">
    <source>
        <dbReference type="EMBL" id="KIW02263.1"/>
    </source>
</evidence>
<keyword evidence="2" id="KW-0472">Membrane</keyword>
<dbReference type="EMBL" id="KN847550">
    <property type="protein sequence ID" value="KIW02263.1"/>
    <property type="molecule type" value="Genomic_DNA"/>
</dbReference>
<feature type="region of interest" description="Disordered" evidence="1">
    <location>
        <begin position="352"/>
        <end position="376"/>
    </location>
</feature>
<dbReference type="OrthoDB" id="5404940at2759"/>
<protein>
    <submittedName>
        <fullName evidence="3">Uncharacterized protein</fullName>
    </submittedName>
</protein>
<dbReference type="Proteomes" id="UP000053259">
    <property type="component" value="Unassembled WGS sequence"/>
</dbReference>
<dbReference type="InParanoid" id="A0A0D2A686"/>
<evidence type="ECO:0000256" key="1">
    <source>
        <dbReference type="SAM" id="MobiDB-lite"/>
    </source>
</evidence>
<dbReference type="RefSeq" id="XP_016212132.1">
    <property type="nucleotide sequence ID" value="XM_016360050.1"/>
</dbReference>
<proteinExistence type="predicted"/>
<feature type="compositionally biased region" description="Polar residues" evidence="1">
    <location>
        <begin position="512"/>
        <end position="536"/>
    </location>
</feature>
<keyword evidence="2" id="KW-1133">Transmembrane helix</keyword>